<dbReference type="InterPro" id="IPR012334">
    <property type="entry name" value="Pectin_lyas_fold"/>
</dbReference>
<reference evidence="3" key="1">
    <citation type="submission" date="2022-05" db="EMBL/GenBank/DDBJ databases">
        <authorList>
            <person name="Pankratov T."/>
        </authorList>
    </citation>
    <scope>NUCLEOTIDE SEQUENCE</scope>
    <source>
        <strain evidence="3">BP6-180914</strain>
    </source>
</reference>
<sequence>MRLKSLVLAAAVALLPVTAQAVEVYPGCGVPSTKVGAHTFYVDPLRGSDSGDGSSANPWKTLSTILGVSNKFVSSKAWSNKTSSYAVVNPTGPIKAGDTVLLRSGNHGNLKILNLFNDDFITVAAAPGATPVITQLAITSAAKWAFHGIKFQSPTQQPIPSDLSKKPLDALVTVGGGDYTGVSHDFVLYDNSFSTTDDTAGWSKTDWVAQPTFMLASALATCSSFVDNRFYNAFNALGLFNSRQIALQNSIRFFVNDGIDLTAGAITIKANTITDNVNSTLDGYHADGIQGWSNIVNGVPATNSYVTIDGNTIVKTGDAAVTYMQGISFFDGRWDHLFITNNKIITNTVNGIAVFGGTNVQIINNTLVASGTDKTTILRLQNAKDGTSSVNVTVRNNISPFLAVAIAGVTADHNIIAGGRYIDLVNGVGTNVTTSNMTKRNILVSDVSSLFVTVNDATATYDLRLKAGSAAVGFGSWAGAPATDIVGRTRGPAYDLGAYAYPKAQVAGTGSASGN</sequence>
<accession>A0AA41YU50</accession>
<dbReference type="SUPFAM" id="SSF51126">
    <property type="entry name" value="Pectin lyase-like"/>
    <property type="match status" value="1"/>
</dbReference>
<dbReference type="InterPro" id="IPR011050">
    <property type="entry name" value="Pectin_lyase_fold/virulence"/>
</dbReference>
<dbReference type="Proteomes" id="UP001165667">
    <property type="component" value="Unassembled WGS sequence"/>
</dbReference>
<dbReference type="AlphaFoldDB" id="A0AA41YU50"/>
<dbReference type="Gene3D" id="2.160.20.10">
    <property type="entry name" value="Single-stranded right-handed beta-helix, Pectin lyase-like"/>
    <property type="match status" value="1"/>
</dbReference>
<dbReference type="InterPro" id="IPR039448">
    <property type="entry name" value="Beta_helix"/>
</dbReference>
<dbReference type="SMART" id="SM00710">
    <property type="entry name" value="PbH1"/>
    <property type="match status" value="4"/>
</dbReference>
<keyword evidence="1" id="KW-0732">Signal</keyword>
<comment type="caution">
    <text evidence="3">The sequence shown here is derived from an EMBL/GenBank/DDBJ whole genome shotgun (WGS) entry which is preliminary data.</text>
</comment>
<gene>
    <name evidence="3" type="ORF">M8523_09210</name>
</gene>
<evidence type="ECO:0000256" key="1">
    <source>
        <dbReference type="SAM" id="SignalP"/>
    </source>
</evidence>
<feature type="domain" description="Right handed beta helix" evidence="2">
    <location>
        <begin position="224"/>
        <end position="367"/>
    </location>
</feature>
<organism evidence="3 4">
    <name type="scientific">Lichenifustis flavocetrariae</name>
    <dbReference type="NCBI Taxonomy" id="2949735"/>
    <lineage>
        <taxon>Bacteria</taxon>
        <taxon>Pseudomonadati</taxon>
        <taxon>Pseudomonadota</taxon>
        <taxon>Alphaproteobacteria</taxon>
        <taxon>Hyphomicrobiales</taxon>
        <taxon>Lichenihabitantaceae</taxon>
        <taxon>Lichenifustis</taxon>
    </lineage>
</organism>
<dbReference type="InterPro" id="IPR006626">
    <property type="entry name" value="PbH1"/>
</dbReference>
<feature type="chain" id="PRO_5041234012" evidence="1">
    <location>
        <begin position="22"/>
        <end position="515"/>
    </location>
</feature>
<evidence type="ECO:0000313" key="4">
    <source>
        <dbReference type="Proteomes" id="UP001165667"/>
    </source>
</evidence>
<dbReference type="RefSeq" id="WP_282584571.1">
    <property type="nucleotide sequence ID" value="NZ_JAMOIM010000005.1"/>
</dbReference>
<evidence type="ECO:0000259" key="2">
    <source>
        <dbReference type="Pfam" id="PF13229"/>
    </source>
</evidence>
<protein>
    <submittedName>
        <fullName evidence="3">Right-handed parallel beta-helix repeat-containing protein</fullName>
    </submittedName>
</protein>
<keyword evidence="4" id="KW-1185">Reference proteome</keyword>
<feature type="signal peptide" evidence="1">
    <location>
        <begin position="1"/>
        <end position="21"/>
    </location>
</feature>
<name>A0AA41YU50_9HYPH</name>
<proteinExistence type="predicted"/>
<dbReference type="EMBL" id="JAMOIM010000005">
    <property type="protein sequence ID" value="MCW6508199.1"/>
    <property type="molecule type" value="Genomic_DNA"/>
</dbReference>
<dbReference type="Pfam" id="PF13229">
    <property type="entry name" value="Beta_helix"/>
    <property type="match status" value="1"/>
</dbReference>
<evidence type="ECO:0000313" key="3">
    <source>
        <dbReference type="EMBL" id="MCW6508199.1"/>
    </source>
</evidence>